<dbReference type="EMBL" id="BOMW01000019">
    <property type="protein sequence ID" value="GIF04483.1"/>
    <property type="molecule type" value="Genomic_DNA"/>
</dbReference>
<sequence>MTRFFITASQGSFLTVLPVARTRDEAHLYMDLHGCPECGGVDVSWAEALVDRSGVLARRYHGSCRACGRSREFVFALPDRPTPPRAGEHVTFGSDTSRLFDAGQWVEIADMLTLAAGLSDPDSARIAAACLDEALKFCPEGAAELPDEAFWSPAGLAFRARSPERFRRADLLARRAALA</sequence>
<evidence type="ECO:0000313" key="2">
    <source>
        <dbReference type="Proteomes" id="UP000629619"/>
    </source>
</evidence>
<reference evidence="1" key="1">
    <citation type="submission" date="2021-01" db="EMBL/GenBank/DDBJ databases">
        <title>Whole genome shotgun sequence of Actinoplanes siamensis NBRC 109076.</title>
        <authorList>
            <person name="Komaki H."/>
            <person name="Tamura T."/>
        </authorList>
    </citation>
    <scope>NUCLEOTIDE SEQUENCE</scope>
    <source>
        <strain evidence="1">NBRC 109076</strain>
    </source>
</reference>
<accession>A0A919N4W5</accession>
<keyword evidence="2" id="KW-1185">Reference proteome</keyword>
<name>A0A919N4W5_9ACTN</name>
<dbReference type="Proteomes" id="UP000629619">
    <property type="component" value="Unassembled WGS sequence"/>
</dbReference>
<dbReference type="AlphaFoldDB" id="A0A919N4W5"/>
<proteinExistence type="predicted"/>
<comment type="caution">
    <text evidence="1">The sequence shown here is derived from an EMBL/GenBank/DDBJ whole genome shotgun (WGS) entry which is preliminary data.</text>
</comment>
<gene>
    <name evidence="1" type="ORF">Asi03nite_20210</name>
</gene>
<evidence type="ECO:0000313" key="1">
    <source>
        <dbReference type="EMBL" id="GIF04483.1"/>
    </source>
</evidence>
<organism evidence="1 2">
    <name type="scientific">Actinoplanes siamensis</name>
    <dbReference type="NCBI Taxonomy" id="1223317"/>
    <lineage>
        <taxon>Bacteria</taxon>
        <taxon>Bacillati</taxon>
        <taxon>Actinomycetota</taxon>
        <taxon>Actinomycetes</taxon>
        <taxon>Micromonosporales</taxon>
        <taxon>Micromonosporaceae</taxon>
        <taxon>Actinoplanes</taxon>
    </lineage>
</organism>
<protein>
    <submittedName>
        <fullName evidence="1">Uncharacterized protein</fullName>
    </submittedName>
</protein>